<dbReference type="PANTHER" id="PTHR23407">
    <property type="entry name" value="ATPASE INHIBITOR/5-FORMYLTETRAHYDROFOLATE CYCLO-LIGASE"/>
    <property type="match status" value="1"/>
</dbReference>
<keyword evidence="5" id="KW-0460">Magnesium</keyword>
<keyword evidence="7" id="KW-1185">Reference proteome</keyword>
<dbReference type="GO" id="GO:0005524">
    <property type="term" value="F:ATP binding"/>
    <property type="evidence" value="ECO:0007669"/>
    <property type="project" value="UniProtKB-KW"/>
</dbReference>
<dbReference type="InterPro" id="IPR002698">
    <property type="entry name" value="FTHF_cligase"/>
</dbReference>
<organism evidence="6 7">
    <name type="scientific">Gluconacetobacter diazotrophicus (strain ATCC 49037 / DSM 5601 / CCUG 37298 / CIP 103539 / LMG 7603 / PAl5)</name>
    <dbReference type="NCBI Taxonomy" id="272568"/>
    <lineage>
        <taxon>Bacteria</taxon>
        <taxon>Pseudomonadati</taxon>
        <taxon>Pseudomonadota</taxon>
        <taxon>Alphaproteobacteria</taxon>
        <taxon>Acetobacterales</taxon>
        <taxon>Acetobacteraceae</taxon>
        <taxon>Gluconacetobacter</taxon>
    </lineage>
</organism>
<keyword evidence="6" id="KW-0436">Ligase</keyword>
<dbReference type="EMBL" id="AM889285">
    <property type="protein sequence ID" value="CAP54459.1"/>
    <property type="molecule type" value="Genomic_DNA"/>
</dbReference>
<dbReference type="Gene3D" id="3.40.50.10420">
    <property type="entry name" value="NagB/RpiA/CoA transferase-like"/>
    <property type="match status" value="1"/>
</dbReference>
<dbReference type="InterPro" id="IPR037171">
    <property type="entry name" value="NagB/RpiA_transferase-like"/>
</dbReference>
<sequence>MSRSGRAERPTAMVAPHILPQHDSASDAPALAEAKAALRRRLRALRAAPLPADTPAALCRRMADCVRAGLRPGATVAAVWPLPGEIDLRGLCAELHHGGYGVLLPETPPRGHPLRFRLWRPGVPMQAGRFGTLHPDGPVARPDFVFVPLLGFDRRGFRLGYGGGYYDRTLAGLDSVPAAGYGLSAQEVPAVPVGRHDVPLPVIVTERETIRCGA</sequence>
<evidence type="ECO:0000256" key="4">
    <source>
        <dbReference type="PIRSR" id="PIRSR006806-1"/>
    </source>
</evidence>
<dbReference type="PANTHER" id="PTHR23407:SF1">
    <property type="entry name" value="5-FORMYLTETRAHYDROFOLATE CYCLO-LIGASE"/>
    <property type="match status" value="1"/>
</dbReference>
<keyword evidence="5" id="KW-0479">Metal-binding</keyword>
<keyword evidence="2 4" id="KW-0547">Nucleotide-binding</keyword>
<dbReference type="InterPro" id="IPR024185">
    <property type="entry name" value="FTHF_cligase-like_sf"/>
</dbReference>
<keyword evidence="3 4" id="KW-0067">ATP-binding</keyword>
<evidence type="ECO:0000256" key="2">
    <source>
        <dbReference type="ARBA" id="ARBA00022741"/>
    </source>
</evidence>
<evidence type="ECO:0000313" key="7">
    <source>
        <dbReference type="Proteomes" id="UP000001176"/>
    </source>
</evidence>
<dbReference type="AlphaFoldDB" id="A9H7X1"/>
<evidence type="ECO:0000256" key="5">
    <source>
        <dbReference type="RuleBase" id="RU361279"/>
    </source>
</evidence>
<comment type="cofactor">
    <cofactor evidence="5">
        <name>Mg(2+)</name>
        <dbReference type="ChEBI" id="CHEBI:18420"/>
    </cofactor>
</comment>
<dbReference type="PIRSF" id="PIRSF006806">
    <property type="entry name" value="FTHF_cligase"/>
    <property type="match status" value="1"/>
</dbReference>
<dbReference type="KEGG" id="gdi:GDI0516"/>
<proteinExistence type="inferred from homology"/>
<feature type="binding site" evidence="4">
    <location>
        <position position="85"/>
    </location>
    <ligand>
        <name>substrate</name>
    </ligand>
</feature>
<dbReference type="GO" id="GO:0030272">
    <property type="term" value="F:5-formyltetrahydrofolate cyclo-ligase activity"/>
    <property type="evidence" value="ECO:0007669"/>
    <property type="project" value="UniProtKB-EC"/>
</dbReference>
<protein>
    <recommendedName>
        <fullName evidence="5">5-formyltetrahydrofolate cyclo-ligase</fullName>
        <ecNumber evidence="5">6.3.3.2</ecNumber>
    </recommendedName>
</protein>
<feature type="binding site" evidence="4">
    <location>
        <begin position="35"/>
        <end position="39"/>
    </location>
    <ligand>
        <name>ATP</name>
        <dbReference type="ChEBI" id="CHEBI:30616"/>
    </ligand>
</feature>
<gene>
    <name evidence="6" type="ordered locus">GDI0516</name>
</gene>
<feature type="binding site" evidence="4">
    <location>
        <begin position="158"/>
        <end position="166"/>
    </location>
    <ligand>
        <name>ATP</name>
        <dbReference type="ChEBI" id="CHEBI:30616"/>
    </ligand>
</feature>
<evidence type="ECO:0000256" key="1">
    <source>
        <dbReference type="ARBA" id="ARBA00010638"/>
    </source>
</evidence>
<dbReference type="Proteomes" id="UP000001176">
    <property type="component" value="Chromosome"/>
</dbReference>
<dbReference type="EC" id="6.3.3.2" evidence="5"/>
<name>A9H7X1_GLUDA</name>
<dbReference type="Pfam" id="PF01812">
    <property type="entry name" value="5-FTHF_cyc-lig"/>
    <property type="match status" value="1"/>
</dbReference>
<evidence type="ECO:0000313" key="6">
    <source>
        <dbReference type="EMBL" id="CAP54459.1"/>
    </source>
</evidence>
<reference evidence="6 7" key="1">
    <citation type="journal article" date="2009" name="BMC Genomics">
        <title>Complete genome sequence of the sugarcane nitrogen-fixing endophyte Gluconacetobacter diazotrophicus Pal5.</title>
        <authorList>
            <person name="Bertalan M."/>
            <person name="Albano R."/>
            <person name="Padua V."/>
            <person name="Rouws L."/>
            <person name="Rojas C."/>
            <person name="Hemerly A."/>
            <person name="Teixeira K."/>
            <person name="Schwab S."/>
            <person name="Araujo J."/>
            <person name="Oliveira A."/>
            <person name="Franca L."/>
            <person name="Magalhaes V."/>
            <person name="Alqueres S."/>
            <person name="Cardoso A."/>
            <person name="Almeida W."/>
            <person name="Loureiro M.M."/>
            <person name="Nogueira E."/>
            <person name="Cidade D."/>
            <person name="Oliveira D."/>
            <person name="Simao T."/>
            <person name="Macedo J."/>
            <person name="Valadao A."/>
            <person name="Dreschsel M."/>
            <person name="Freitas F."/>
            <person name="Vidal M."/>
            <person name="Guedes H."/>
            <person name="Rodrigues E."/>
            <person name="Meneses C."/>
            <person name="Brioso P."/>
            <person name="Pozzer L."/>
            <person name="Figueiredo D."/>
            <person name="Montano H."/>
            <person name="Junior J."/>
            <person name="Filho G."/>
            <person name="Flores V."/>
            <person name="Ferreira B."/>
            <person name="Branco A."/>
            <person name="Gonzalez P."/>
            <person name="Guillobel H."/>
            <person name="Lemos M."/>
            <person name="Seibel L."/>
            <person name="Macedo J."/>
            <person name="Alves-Ferreira M."/>
            <person name="Sachetto-Martins G."/>
            <person name="Coelho A."/>
            <person name="Santos E."/>
            <person name="Amaral G."/>
            <person name="Neves A."/>
            <person name="Pacheco A.B."/>
            <person name="Carvalho D."/>
            <person name="Lery L."/>
            <person name="Bisch P."/>
            <person name="Rossle S.C."/>
            <person name="Urmenyi T."/>
            <person name="Kruger W.V."/>
            <person name="Martins O."/>
            <person name="Baldani J.I."/>
            <person name="Ferreira P.C."/>
        </authorList>
    </citation>
    <scope>NUCLEOTIDE SEQUENCE [LARGE SCALE GENOMIC DNA]</scope>
    <source>
        <strain evidence="7">ATCC 49037 / DSM 5601 / CCUG 37298 / CIP 103539 / LMG 7603 / PAl5</strain>
    </source>
</reference>
<dbReference type="GO" id="GO:0009396">
    <property type="term" value="P:folic acid-containing compound biosynthetic process"/>
    <property type="evidence" value="ECO:0007669"/>
    <property type="project" value="TreeGrafter"/>
</dbReference>
<comment type="catalytic activity">
    <reaction evidence="5">
        <text>(6S)-5-formyl-5,6,7,8-tetrahydrofolate + ATP = (6R)-5,10-methenyltetrahydrofolate + ADP + phosphate</text>
        <dbReference type="Rhea" id="RHEA:10488"/>
        <dbReference type="ChEBI" id="CHEBI:30616"/>
        <dbReference type="ChEBI" id="CHEBI:43474"/>
        <dbReference type="ChEBI" id="CHEBI:57455"/>
        <dbReference type="ChEBI" id="CHEBI:57457"/>
        <dbReference type="ChEBI" id="CHEBI:456216"/>
        <dbReference type="EC" id="6.3.3.2"/>
    </reaction>
</comment>
<comment type="similarity">
    <text evidence="1 5">Belongs to the 5-formyltetrahydrofolate cyclo-ligase family.</text>
</comment>
<accession>A9H7X1</accession>
<dbReference type="GO" id="GO:0035999">
    <property type="term" value="P:tetrahydrofolate interconversion"/>
    <property type="evidence" value="ECO:0007669"/>
    <property type="project" value="TreeGrafter"/>
</dbReference>
<evidence type="ECO:0000256" key="3">
    <source>
        <dbReference type="ARBA" id="ARBA00022840"/>
    </source>
</evidence>
<dbReference type="NCBIfam" id="TIGR02727">
    <property type="entry name" value="MTHFS_bact"/>
    <property type="match status" value="1"/>
</dbReference>
<dbReference type="SUPFAM" id="SSF100950">
    <property type="entry name" value="NagB/RpiA/CoA transferase-like"/>
    <property type="match status" value="1"/>
</dbReference>
<dbReference type="GO" id="GO:0046872">
    <property type="term" value="F:metal ion binding"/>
    <property type="evidence" value="ECO:0007669"/>
    <property type="project" value="UniProtKB-KW"/>
</dbReference>